<protein>
    <submittedName>
        <fullName evidence="1">Uncharacterized protein</fullName>
    </submittedName>
</protein>
<sequence>MLLERVPASLLRYVGHAPSWRRCAAEARLTELGSWFLQAIVHYALNVAANRPETVRAQRAQPRCVNSTPM</sequence>
<evidence type="ECO:0000313" key="2">
    <source>
        <dbReference type="Proteomes" id="UP001501523"/>
    </source>
</evidence>
<comment type="caution">
    <text evidence="1">The sequence shown here is derived from an EMBL/GenBank/DDBJ whole genome shotgun (WGS) entry which is preliminary data.</text>
</comment>
<proteinExistence type="predicted"/>
<organism evidence="1 2">
    <name type="scientific">Dokdonella soli</name>
    <dbReference type="NCBI Taxonomy" id="529810"/>
    <lineage>
        <taxon>Bacteria</taxon>
        <taxon>Pseudomonadati</taxon>
        <taxon>Pseudomonadota</taxon>
        <taxon>Gammaproteobacteria</taxon>
        <taxon>Lysobacterales</taxon>
        <taxon>Rhodanobacteraceae</taxon>
        <taxon>Dokdonella</taxon>
    </lineage>
</organism>
<dbReference type="Proteomes" id="UP001501523">
    <property type="component" value="Unassembled WGS sequence"/>
</dbReference>
<accession>A0ABN1IL19</accession>
<evidence type="ECO:0000313" key="1">
    <source>
        <dbReference type="EMBL" id="GAA0716559.1"/>
    </source>
</evidence>
<reference evidence="1 2" key="1">
    <citation type="journal article" date="2019" name="Int. J. Syst. Evol. Microbiol.">
        <title>The Global Catalogue of Microorganisms (GCM) 10K type strain sequencing project: providing services to taxonomists for standard genome sequencing and annotation.</title>
        <authorList>
            <consortium name="The Broad Institute Genomics Platform"/>
            <consortium name="The Broad Institute Genome Sequencing Center for Infectious Disease"/>
            <person name="Wu L."/>
            <person name="Ma J."/>
        </authorList>
    </citation>
    <scope>NUCLEOTIDE SEQUENCE [LARGE SCALE GENOMIC DNA]</scope>
    <source>
        <strain evidence="1 2">JCM 15421</strain>
    </source>
</reference>
<dbReference type="EMBL" id="BAAAEU010000010">
    <property type="protein sequence ID" value="GAA0716559.1"/>
    <property type="molecule type" value="Genomic_DNA"/>
</dbReference>
<keyword evidence="2" id="KW-1185">Reference proteome</keyword>
<name>A0ABN1IL19_9GAMM</name>
<gene>
    <name evidence="1" type="ORF">GCM10009105_23090</name>
</gene>